<protein>
    <submittedName>
        <fullName evidence="2">DhaKLM operon coactivator DhaQ</fullName>
    </submittedName>
</protein>
<dbReference type="AlphaFoldDB" id="A0A0R2KWJ3"/>
<dbReference type="Pfam" id="PF02733">
    <property type="entry name" value="Dak1"/>
    <property type="match status" value="1"/>
</dbReference>
<dbReference type="InterPro" id="IPR050861">
    <property type="entry name" value="Dihydroxyacetone_Kinase"/>
</dbReference>
<evidence type="ECO:0000259" key="1">
    <source>
        <dbReference type="PROSITE" id="PS51481"/>
    </source>
</evidence>
<gene>
    <name evidence="2" type="ORF">IV81_GL000244</name>
</gene>
<comment type="caution">
    <text evidence="2">The sequence shown here is derived from an EMBL/GenBank/DDBJ whole genome shotgun (WGS) entry which is preliminary data.</text>
</comment>
<dbReference type="Gene3D" id="3.40.50.10440">
    <property type="entry name" value="Dihydroxyacetone kinase, domain 1"/>
    <property type="match status" value="1"/>
</dbReference>
<accession>A0A0R2KWJ3</accession>
<dbReference type="Proteomes" id="UP000051859">
    <property type="component" value="Unassembled WGS sequence"/>
</dbReference>
<dbReference type="InterPro" id="IPR004006">
    <property type="entry name" value="DhaK_dom"/>
</dbReference>
<dbReference type="GO" id="GO:0019563">
    <property type="term" value="P:glycerol catabolic process"/>
    <property type="evidence" value="ECO:0007669"/>
    <property type="project" value="TreeGrafter"/>
</dbReference>
<evidence type="ECO:0000313" key="3">
    <source>
        <dbReference type="Proteomes" id="UP000051859"/>
    </source>
</evidence>
<dbReference type="PANTHER" id="PTHR28629:SF4">
    <property type="entry name" value="TRIOKINASE_FMN CYCLASE"/>
    <property type="match status" value="1"/>
</dbReference>
<dbReference type="SUPFAM" id="SSF82549">
    <property type="entry name" value="DAK1/DegV-like"/>
    <property type="match status" value="1"/>
</dbReference>
<dbReference type="GO" id="GO:0005829">
    <property type="term" value="C:cytosol"/>
    <property type="evidence" value="ECO:0007669"/>
    <property type="project" value="TreeGrafter"/>
</dbReference>
<dbReference type="FunFam" id="3.40.50.10440:FF:000001">
    <property type="entry name" value="Dihydroxyacetone kinase, DhaK subunit"/>
    <property type="match status" value="1"/>
</dbReference>
<dbReference type="PANTHER" id="PTHR28629">
    <property type="entry name" value="TRIOKINASE/FMN CYCLASE"/>
    <property type="match status" value="1"/>
</dbReference>
<feature type="domain" description="DhaK" evidence="1">
    <location>
        <begin position="7"/>
        <end position="329"/>
    </location>
</feature>
<sequence>MKKLINEANAVVEEMLQGVVTAHPELEKPKELNSIIYRKGIEKRQTILISGGGSGHEPLDIGYVGEGLLDAAVMGEPFVPPTSKQIIQTVKLFGNEKDVLLIVKNFEEDVGQFDLARQYLNVHGFSTKMLIISDDISINPSTKETRRRGVAGTVLVHKILGAAADTGASITELLELGNAINQNLFTLGVAFSGVELPAQKEPTFTLNEDQIYYGIGIHGEKGYRKEKMTNSELLGRELVNKLLQVGNIHGNDAAVVLINGFGNLPMMDNFIFTNDVVNLLKLKGIRLPLIKSGNFLSSYNMNGVSVSLLKLTDQSWLEYLNQDSGGFSWD</sequence>
<reference evidence="2 3" key="1">
    <citation type="journal article" date="2015" name="Genome Announc.">
        <title>Expanding the biotechnology potential of lactobacilli through comparative genomics of 213 strains and associated genera.</title>
        <authorList>
            <person name="Sun Z."/>
            <person name="Harris H.M."/>
            <person name="McCann A."/>
            <person name="Guo C."/>
            <person name="Argimon S."/>
            <person name="Zhang W."/>
            <person name="Yang X."/>
            <person name="Jeffery I.B."/>
            <person name="Cooney J.C."/>
            <person name="Kagawa T.F."/>
            <person name="Liu W."/>
            <person name="Song Y."/>
            <person name="Salvetti E."/>
            <person name="Wrobel A."/>
            <person name="Rasinkangas P."/>
            <person name="Parkhill J."/>
            <person name="Rea M.C."/>
            <person name="O'Sullivan O."/>
            <person name="Ritari J."/>
            <person name="Douillard F.P."/>
            <person name="Paul Ross R."/>
            <person name="Yang R."/>
            <person name="Briner A.E."/>
            <person name="Felis G.E."/>
            <person name="de Vos W.M."/>
            <person name="Barrangou R."/>
            <person name="Klaenhammer T.R."/>
            <person name="Caufield P.W."/>
            <person name="Cui Y."/>
            <person name="Zhang H."/>
            <person name="O'Toole P.W."/>
        </authorList>
    </citation>
    <scope>NUCLEOTIDE SEQUENCE [LARGE SCALE GENOMIC DNA]</scope>
    <source>
        <strain evidence="2 3">DSM 18001</strain>
    </source>
</reference>
<dbReference type="PROSITE" id="PS51481">
    <property type="entry name" value="DHAK"/>
    <property type="match status" value="1"/>
</dbReference>
<evidence type="ECO:0000313" key="2">
    <source>
        <dbReference type="EMBL" id="KRN93841.1"/>
    </source>
</evidence>
<name>A0A0R2KWJ3_9LACO</name>
<dbReference type="GO" id="GO:0004371">
    <property type="term" value="F:glycerone kinase activity"/>
    <property type="evidence" value="ECO:0007669"/>
    <property type="project" value="InterPro"/>
</dbReference>
<organism evidence="2 3">
    <name type="scientific">Pediococcus stilesii</name>
    <dbReference type="NCBI Taxonomy" id="331679"/>
    <lineage>
        <taxon>Bacteria</taxon>
        <taxon>Bacillati</taxon>
        <taxon>Bacillota</taxon>
        <taxon>Bacilli</taxon>
        <taxon>Lactobacillales</taxon>
        <taxon>Lactobacillaceae</taxon>
        <taxon>Pediococcus</taxon>
    </lineage>
</organism>
<keyword evidence="3" id="KW-1185">Reference proteome</keyword>
<dbReference type="EMBL" id="JQBX01000010">
    <property type="protein sequence ID" value="KRN93841.1"/>
    <property type="molecule type" value="Genomic_DNA"/>
</dbReference>
<proteinExistence type="predicted"/>
<dbReference type="RefSeq" id="WP_057803183.1">
    <property type="nucleotide sequence ID" value="NZ_JQBX01000010.1"/>
</dbReference>
<dbReference type="Gene3D" id="3.30.1180.20">
    <property type="entry name" value="Dihydroxyacetone kinase, domain 2"/>
    <property type="match status" value="1"/>
</dbReference>
<dbReference type="PATRIC" id="fig|331679.3.peg.249"/>
<dbReference type="STRING" id="331679.IV81_GL000244"/>